<dbReference type="PANTHER" id="PTHR21646:SF29">
    <property type="entry name" value="UBIQUITIN CARBOXYL-TERMINAL HYDROLASE 11"/>
    <property type="match status" value="1"/>
</dbReference>
<feature type="domain" description="USP" evidence="12">
    <location>
        <begin position="289"/>
        <end position="887"/>
    </location>
</feature>
<keyword evidence="9" id="KW-0539">Nucleus</keyword>
<evidence type="ECO:0000256" key="1">
    <source>
        <dbReference type="ARBA" id="ARBA00000707"/>
    </source>
</evidence>
<dbReference type="SUPFAM" id="SSF143791">
    <property type="entry name" value="DUSP-like"/>
    <property type="match status" value="1"/>
</dbReference>
<keyword evidence="7 10" id="KW-0378">Hydrolase</keyword>
<dbReference type="PROSITE" id="PS51283">
    <property type="entry name" value="DUSP"/>
    <property type="match status" value="1"/>
</dbReference>
<dbReference type="Pfam" id="PF00443">
    <property type="entry name" value="UCH"/>
    <property type="match status" value="1"/>
</dbReference>
<gene>
    <name evidence="14" type="primary">USP11</name>
</gene>
<dbReference type="GeneTree" id="ENSGT00940000160485"/>
<evidence type="ECO:0000256" key="6">
    <source>
        <dbReference type="ARBA" id="ARBA00022786"/>
    </source>
</evidence>
<keyword evidence="6 10" id="KW-0833">Ubl conjugation pathway</keyword>
<dbReference type="PANTHER" id="PTHR21646">
    <property type="entry name" value="UBIQUITIN CARBOXYL-TERMINAL HYDROLASE"/>
    <property type="match status" value="1"/>
</dbReference>
<dbReference type="Proteomes" id="UP000694559">
    <property type="component" value="Unplaced"/>
</dbReference>
<evidence type="ECO:0000256" key="5">
    <source>
        <dbReference type="ARBA" id="ARBA00022670"/>
    </source>
</evidence>
<keyword evidence="15" id="KW-1185">Reference proteome</keyword>
<dbReference type="InterPro" id="IPR028135">
    <property type="entry name" value="Ub_USP-typ"/>
</dbReference>
<evidence type="ECO:0000313" key="15">
    <source>
        <dbReference type="Proteomes" id="UP000694559"/>
    </source>
</evidence>
<accession>A0A8C6X981</accession>
<keyword evidence="5 10" id="KW-0645">Protease</keyword>
<evidence type="ECO:0000256" key="3">
    <source>
        <dbReference type="ARBA" id="ARBA00004496"/>
    </source>
</evidence>
<dbReference type="PROSITE" id="PS50235">
    <property type="entry name" value="USP_3"/>
    <property type="match status" value="1"/>
</dbReference>
<dbReference type="PROSITE" id="PS00973">
    <property type="entry name" value="USP_2"/>
    <property type="match status" value="1"/>
</dbReference>
<evidence type="ECO:0000313" key="14">
    <source>
        <dbReference type="Ensembl" id="ENSNNAP00000010849.1"/>
    </source>
</evidence>
<dbReference type="AlphaFoldDB" id="A0A8C6X981"/>
<dbReference type="InterPro" id="IPR006615">
    <property type="entry name" value="Pept_C19_DUSP"/>
</dbReference>
<evidence type="ECO:0000256" key="10">
    <source>
        <dbReference type="RuleBase" id="RU366025"/>
    </source>
</evidence>
<dbReference type="Gene3D" id="3.90.70.10">
    <property type="entry name" value="Cysteine proteinases"/>
    <property type="match status" value="2"/>
</dbReference>
<dbReference type="GO" id="GO:0005829">
    <property type="term" value="C:cytosol"/>
    <property type="evidence" value="ECO:0007669"/>
    <property type="project" value="Ensembl"/>
</dbReference>
<protein>
    <recommendedName>
        <fullName evidence="10">Ubiquitin carboxyl-terminal hydrolase</fullName>
        <ecNumber evidence="10">3.4.19.12</ecNumber>
    </recommendedName>
</protein>
<evidence type="ECO:0000256" key="4">
    <source>
        <dbReference type="ARBA" id="ARBA00022490"/>
    </source>
</evidence>
<dbReference type="InterPro" id="IPR038765">
    <property type="entry name" value="Papain-like_cys_pep_sf"/>
</dbReference>
<dbReference type="GO" id="GO:0005654">
    <property type="term" value="C:nucleoplasm"/>
    <property type="evidence" value="ECO:0007669"/>
    <property type="project" value="Ensembl"/>
</dbReference>
<name>A0A8C6X981_NAJNA</name>
<evidence type="ECO:0000256" key="7">
    <source>
        <dbReference type="ARBA" id="ARBA00022801"/>
    </source>
</evidence>
<dbReference type="InterPro" id="IPR018200">
    <property type="entry name" value="USP_CS"/>
</dbReference>
<evidence type="ECO:0000259" key="12">
    <source>
        <dbReference type="PROSITE" id="PS50235"/>
    </source>
</evidence>
<evidence type="ECO:0000256" key="2">
    <source>
        <dbReference type="ARBA" id="ARBA00004123"/>
    </source>
</evidence>
<dbReference type="Gene3D" id="3.30.2230.10">
    <property type="entry name" value="DUSP-like"/>
    <property type="match status" value="1"/>
</dbReference>
<comment type="similarity">
    <text evidence="10">Belongs to the peptidase C19 family.</text>
</comment>
<dbReference type="EC" id="3.4.19.12" evidence="10"/>
<dbReference type="Pfam" id="PF14836">
    <property type="entry name" value="Ubiquitin_3"/>
    <property type="match status" value="1"/>
</dbReference>
<dbReference type="PROSITE" id="PS00972">
    <property type="entry name" value="USP_1"/>
    <property type="match status" value="1"/>
</dbReference>
<reference evidence="14" key="2">
    <citation type="submission" date="2025-09" db="UniProtKB">
        <authorList>
            <consortium name="Ensembl"/>
        </authorList>
    </citation>
    <scope>IDENTIFICATION</scope>
</reference>
<dbReference type="Ensembl" id="ENSNNAT00000011350.1">
    <property type="protein sequence ID" value="ENSNNAP00000010849.1"/>
    <property type="gene ID" value="ENSNNAG00000007011.1"/>
</dbReference>
<dbReference type="CDD" id="cd02674">
    <property type="entry name" value="Peptidase_C19R"/>
    <property type="match status" value="1"/>
</dbReference>
<dbReference type="InterPro" id="IPR035927">
    <property type="entry name" value="DUSP-like_sf"/>
</dbReference>
<feature type="domain" description="DUSP" evidence="13">
    <location>
        <begin position="7"/>
        <end position="118"/>
    </location>
</feature>
<dbReference type="SMART" id="SM00695">
    <property type="entry name" value="DUSP"/>
    <property type="match status" value="1"/>
</dbReference>
<reference evidence="14" key="1">
    <citation type="submission" date="2025-08" db="UniProtKB">
        <authorList>
            <consortium name="Ensembl"/>
        </authorList>
    </citation>
    <scope>IDENTIFICATION</scope>
</reference>
<evidence type="ECO:0000256" key="9">
    <source>
        <dbReference type="ARBA" id="ARBA00023242"/>
    </source>
</evidence>
<proteinExistence type="inferred from homology"/>
<evidence type="ECO:0000256" key="11">
    <source>
        <dbReference type="SAM" id="MobiDB-lite"/>
    </source>
</evidence>
<dbReference type="GO" id="GO:0016579">
    <property type="term" value="P:protein deubiquitination"/>
    <property type="evidence" value="ECO:0007669"/>
    <property type="project" value="InterPro"/>
</dbReference>
<evidence type="ECO:0000256" key="8">
    <source>
        <dbReference type="ARBA" id="ARBA00022807"/>
    </source>
</evidence>
<sequence>MAERGLPGLEAQRRQVEGEGPGQPGRKRPLGAGEKWYLLENHWYKQWKVYVESGDQNSNAFPGRINNAELFEDLESYRLKDRLVEHEEYILVPEEVWGKLVSWYGIEHGQPAIERKVVGLPSMQKVEVYLVELYLCQHNDVDSHVVTQFSRMDTIDSVLKEARHQFSVPAEDESRLWVKNADGSYERLRNLQMTVLDACLSSGQIVIMETRSKDGTWPRCVVLSKLGSIPFPSLPELLGRGRGIWLSSDPTGTRLWVSPPLFHSLTSPAFFRNNSIDEEEQYRGQPGICGLTNLGNTCFMNSALQCLSNVPPLTEYFLNNHYLDELNFSNPLGMKGEIAEAYADLIKQKWSGHHRSIVPRMFKTKVGHFASQFLGYQQHDSQELLSFLLDGLHEDLNRVKKKEYIELKDAAGRPDEVRSSKEAWRNHKRRNNSIIVDIFHGLFKSTLVCPECKKISVTFDPFCYLSVPLPISKDRAMEVFFVSMDPCKKPEQHRLIVPKAGKVLDLCHALSEHTDVPAERMMVADVFSHRFYKIYQREEYLSCILDRDDIFIYEVSVSCLEDPASADAVVLPIYLRERTQSRDYSNSYYGVVLFGHPLLVSVPRDQLSSDALYELLLHRKMRKQQRKALPIRTLAQGQRKPLRTHQWGRKGLVWRKGRAPIHLPQPPQSPRVPSSSPPTANQAKRKCCLPQKQPKLLFSLRPVSSNGTSDWLAGQEEGNPGYIKHGCMGYTPNKNPVKLQECIELFTTMETLEEENPWYCPTCKKEQLATKKLDLWSLPEILIIHLKRFSYTKFSREKLDTLVEFPIQGLDFSDFIIKPQKEMDASLYKYDLIAVSNHYGGLRDGHYTTFARNKDTGTWFYFDDSSVSAVSNNQIEVRHFVFGWARGFSTLLANALLHNRSTGLLHTLLLQGLSDLRIQYIL</sequence>
<comment type="subcellular location">
    <subcellularLocation>
        <location evidence="3">Cytoplasm</location>
    </subcellularLocation>
    <subcellularLocation>
        <location evidence="2">Nucleus</location>
    </subcellularLocation>
</comment>
<feature type="region of interest" description="Disordered" evidence="11">
    <location>
        <begin position="1"/>
        <end position="29"/>
    </location>
</feature>
<organism evidence="14 15">
    <name type="scientific">Naja naja</name>
    <name type="common">Indian cobra</name>
    <dbReference type="NCBI Taxonomy" id="35670"/>
    <lineage>
        <taxon>Eukaryota</taxon>
        <taxon>Metazoa</taxon>
        <taxon>Chordata</taxon>
        <taxon>Craniata</taxon>
        <taxon>Vertebrata</taxon>
        <taxon>Euteleostomi</taxon>
        <taxon>Lepidosauria</taxon>
        <taxon>Squamata</taxon>
        <taxon>Bifurcata</taxon>
        <taxon>Unidentata</taxon>
        <taxon>Episquamata</taxon>
        <taxon>Toxicofera</taxon>
        <taxon>Serpentes</taxon>
        <taxon>Colubroidea</taxon>
        <taxon>Elapidae</taxon>
        <taxon>Elapinae</taxon>
        <taxon>Naja</taxon>
    </lineage>
</organism>
<dbReference type="GO" id="GO:0006508">
    <property type="term" value="P:proteolysis"/>
    <property type="evidence" value="ECO:0007669"/>
    <property type="project" value="UniProtKB-KW"/>
</dbReference>
<dbReference type="GO" id="GO:0004843">
    <property type="term" value="F:cysteine-type deubiquitinase activity"/>
    <property type="evidence" value="ECO:0007669"/>
    <property type="project" value="UniProtKB-UniRule"/>
</dbReference>
<keyword evidence="4" id="KW-0963">Cytoplasm</keyword>
<dbReference type="Gene3D" id="3.10.20.90">
    <property type="entry name" value="Phosphatidylinositol 3-kinase Catalytic Subunit, Chain A, domain 1"/>
    <property type="match status" value="1"/>
</dbReference>
<feature type="region of interest" description="Disordered" evidence="11">
    <location>
        <begin position="659"/>
        <end position="684"/>
    </location>
</feature>
<dbReference type="Pfam" id="PF06337">
    <property type="entry name" value="DUSP"/>
    <property type="match status" value="1"/>
</dbReference>
<dbReference type="SUPFAM" id="SSF54001">
    <property type="entry name" value="Cysteine proteinases"/>
    <property type="match status" value="1"/>
</dbReference>
<evidence type="ECO:0000259" key="13">
    <source>
        <dbReference type="PROSITE" id="PS51283"/>
    </source>
</evidence>
<dbReference type="InterPro" id="IPR028889">
    <property type="entry name" value="USP"/>
</dbReference>
<dbReference type="InterPro" id="IPR001394">
    <property type="entry name" value="Peptidase_C19_UCH"/>
</dbReference>
<dbReference type="FunFam" id="3.90.70.10:FF:000013">
    <property type="entry name" value="ubiquitin carboxyl-terminal hydrolase 15 isoform X1"/>
    <property type="match status" value="1"/>
</dbReference>
<dbReference type="OrthoDB" id="265776at2759"/>
<keyword evidence="8 10" id="KW-0788">Thiol protease</keyword>
<comment type="catalytic activity">
    <reaction evidence="1 10">
        <text>Thiol-dependent hydrolysis of ester, thioester, amide, peptide and isopeptide bonds formed by the C-terminal Gly of ubiquitin (a 76-residue protein attached to proteins as an intracellular targeting signal).</text>
        <dbReference type="EC" id="3.4.19.12"/>
    </reaction>
</comment>
<dbReference type="InterPro" id="IPR050185">
    <property type="entry name" value="Ub_carboxyl-term_hydrolase"/>
</dbReference>